<organism evidence="1 2">
    <name type="scientific">Paramecium octaurelia</name>
    <dbReference type="NCBI Taxonomy" id="43137"/>
    <lineage>
        <taxon>Eukaryota</taxon>
        <taxon>Sar</taxon>
        <taxon>Alveolata</taxon>
        <taxon>Ciliophora</taxon>
        <taxon>Intramacronucleata</taxon>
        <taxon>Oligohymenophorea</taxon>
        <taxon>Peniculida</taxon>
        <taxon>Parameciidae</taxon>
        <taxon>Paramecium</taxon>
    </lineage>
</organism>
<accession>A0A8S1W194</accession>
<evidence type="ECO:0000313" key="2">
    <source>
        <dbReference type="Proteomes" id="UP000683925"/>
    </source>
</evidence>
<proteinExistence type="predicted"/>
<dbReference type="EMBL" id="CAJJDP010000079">
    <property type="protein sequence ID" value="CAD8182911.1"/>
    <property type="molecule type" value="Genomic_DNA"/>
</dbReference>
<keyword evidence="2" id="KW-1185">Reference proteome</keyword>
<comment type="caution">
    <text evidence="1">The sequence shown here is derived from an EMBL/GenBank/DDBJ whole genome shotgun (WGS) entry which is preliminary data.</text>
</comment>
<dbReference type="Proteomes" id="UP000683925">
    <property type="component" value="Unassembled WGS sequence"/>
</dbReference>
<evidence type="ECO:0000313" key="1">
    <source>
        <dbReference type="EMBL" id="CAD8182911.1"/>
    </source>
</evidence>
<name>A0A8S1W194_PAROT</name>
<sequence>MLQLIFQENNNILYKHLRLNQKKLKSLILVGSVATRLPTFVRGEFIGDCIGEPSGDSKPLLNEYRKGEPNLFLKGGPNVFI</sequence>
<protein>
    <submittedName>
        <fullName evidence="1">Uncharacterized protein</fullName>
    </submittedName>
</protein>
<gene>
    <name evidence="1" type="ORF">POCTA_138.1.T0800045</name>
</gene>
<dbReference type="AlphaFoldDB" id="A0A8S1W194"/>
<reference evidence="1" key="1">
    <citation type="submission" date="2021-01" db="EMBL/GenBank/DDBJ databases">
        <authorList>
            <consortium name="Genoscope - CEA"/>
            <person name="William W."/>
        </authorList>
    </citation>
    <scope>NUCLEOTIDE SEQUENCE</scope>
</reference>